<evidence type="ECO:0000313" key="5">
    <source>
        <dbReference type="Proteomes" id="UP000011885"/>
    </source>
</evidence>
<dbReference type="InterPro" id="IPR050680">
    <property type="entry name" value="YpeA/RimI_acetyltransf"/>
</dbReference>
<dbReference type="PATRIC" id="fig|1263870.3.peg.6240"/>
<dbReference type="Pfam" id="PF00583">
    <property type="entry name" value="Acetyltransf_1"/>
    <property type="match status" value="1"/>
</dbReference>
<comment type="caution">
    <text evidence="4">The sequence shown here is derived from an EMBL/GenBank/DDBJ whole genome shotgun (WGS) entry which is preliminary data.</text>
</comment>
<evidence type="ECO:0000256" key="1">
    <source>
        <dbReference type="ARBA" id="ARBA00022679"/>
    </source>
</evidence>
<evidence type="ECO:0000313" key="4">
    <source>
        <dbReference type="EMBL" id="EMI52667.1"/>
    </source>
</evidence>
<evidence type="ECO:0000259" key="3">
    <source>
        <dbReference type="PROSITE" id="PS51186"/>
    </source>
</evidence>
<organism evidence="4 5">
    <name type="scientific">Rhodopirellula sallentina SM41</name>
    <dbReference type="NCBI Taxonomy" id="1263870"/>
    <lineage>
        <taxon>Bacteria</taxon>
        <taxon>Pseudomonadati</taxon>
        <taxon>Planctomycetota</taxon>
        <taxon>Planctomycetia</taxon>
        <taxon>Pirellulales</taxon>
        <taxon>Pirellulaceae</taxon>
        <taxon>Rhodopirellula</taxon>
    </lineage>
</organism>
<feature type="domain" description="N-acetyltransferase" evidence="3">
    <location>
        <begin position="57"/>
        <end position="192"/>
    </location>
</feature>
<evidence type="ECO:0000256" key="2">
    <source>
        <dbReference type="ARBA" id="ARBA00023315"/>
    </source>
</evidence>
<dbReference type="AlphaFoldDB" id="M5TTZ8"/>
<dbReference type="InterPro" id="IPR000182">
    <property type="entry name" value="GNAT_dom"/>
</dbReference>
<dbReference type="InterPro" id="IPR016181">
    <property type="entry name" value="Acyl_CoA_acyltransferase"/>
</dbReference>
<dbReference type="PROSITE" id="PS51186">
    <property type="entry name" value="GNAT"/>
    <property type="match status" value="1"/>
</dbReference>
<keyword evidence="5" id="KW-1185">Reference proteome</keyword>
<dbReference type="SUPFAM" id="SSF55729">
    <property type="entry name" value="Acyl-CoA N-acyltransferases (Nat)"/>
    <property type="match status" value="1"/>
</dbReference>
<dbReference type="PANTHER" id="PTHR43420">
    <property type="entry name" value="ACETYLTRANSFERASE"/>
    <property type="match status" value="1"/>
</dbReference>
<reference evidence="4 5" key="1">
    <citation type="journal article" date="2013" name="Mar. Genomics">
        <title>Expression of sulfatases in Rhodopirellula baltica and the diversity of sulfatases in the genus Rhodopirellula.</title>
        <authorList>
            <person name="Wegner C.E."/>
            <person name="Richter-Heitmann T."/>
            <person name="Klindworth A."/>
            <person name="Klockow C."/>
            <person name="Richter M."/>
            <person name="Achstetter T."/>
            <person name="Glockner F.O."/>
            <person name="Harder J."/>
        </authorList>
    </citation>
    <scope>NUCLEOTIDE SEQUENCE [LARGE SCALE GENOMIC DNA]</scope>
    <source>
        <strain evidence="4 5">SM41</strain>
    </source>
</reference>
<dbReference type="GO" id="GO:0016747">
    <property type="term" value="F:acyltransferase activity, transferring groups other than amino-acyl groups"/>
    <property type="evidence" value="ECO:0007669"/>
    <property type="project" value="InterPro"/>
</dbReference>
<gene>
    <name evidence="4" type="ORF">RSSM_05884</name>
</gene>
<proteinExistence type="predicted"/>
<protein>
    <submittedName>
        <fullName evidence="4">N-terminal acetyltransferase</fullName>
    </submittedName>
</protein>
<accession>M5TTZ8</accession>
<dbReference type="Proteomes" id="UP000011885">
    <property type="component" value="Unassembled WGS sequence"/>
</dbReference>
<sequence length="192" mass="21698">MEPTVMGMTYFRRYRMELDLRGFRAQWDHESLTDAGYQLIGFDEGLVREHAQAKYHSFFREIDADVFPCLGRRDGCLRLMREITSRASFVPGSTWLLRYRDRPGGRGMPVGTVQGLEQDGWGAIQNLGVTPEHRGRGLGRLLLNRAAAGFQAAGLDKMHLEVTTANTGAIRLYEQIGFRRAKVVYKACEIVG</sequence>
<keyword evidence="1 4" id="KW-0808">Transferase</keyword>
<keyword evidence="2" id="KW-0012">Acyltransferase</keyword>
<dbReference type="PANTHER" id="PTHR43420:SF44">
    <property type="entry name" value="ACETYLTRANSFERASE YPEA"/>
    <property type="match status" value="1"/>
</dbReference>
<dbReference type="EMBL" id="ANOH01000411">
    <property type="protein sequence ID" value="EMI52667.1"/>
    <property type="molecule type" value="Genomic_DNA"/>
</dbReference>
<name>M5TTZ8_9BACT</name>
<dbReference type="Gene3D" id="3.40.630.30">
    <property type="match status" value="1"/>
</dbReference>